<comment type="cofactor">
    <cofactor evidence="7">
        <name>Zn(2+)</name>
        <dbReference type="ChEBI" id="CHEBI:29105"/>
    </cofactor>
    <text evidence="7">Binds 1 zinc ion per subunit.</text>
</comment>
<organism evidence="9 10">
    <name type="scientific">Microbotryum silenes-dioicae</name>
    <dbReference type="NCBI Taxonomy" id="796604"/>
    <lineage>
        <taxon>Eukaryota</taxon>
        <taxon>Fungi</taxon>
        <taxon>Dikarya</taxon>
        <taxon>Basidiomycota</taxon>
        <taxon>Pucciniomycotina</taxon>
        <taxon>Microbotryomycetes</taxon>
        <taxon>Microbotryales</taxon>
        <taxon>Microbotryaceae</taxon>
        <taxon>Microbotryum</taxon>
    </lineage>
</organism>
<dbReference type="Gene3D" id="3.40.1050.10">
    <property type="entry name" value="Carbonic anhydrase"/>
    <property type="match status" value="1"/>
</dbReference>
<dbReference type="Proteomes" id="UP000249464">
    <property type="component" value="Unassembled WGS sequence"/>
</dbReference>
<sequence length="242" mass="26152">MSDNNEFLRGILDTNKAYAHKFAQSDPGLLKQLAKGQSPKVLWLGCSDSRVSAELSTGVLPGSIFVHRNVANRFDENDPSAMSAFLFAINVLKIQAIIVCGHTGCGGVKAALAGAVADKAAGKEIEPSNRTEEVVGRWIAPIKSLATEHIQESHVASAEDEALVSKLTDQHVANTVKAIAESQLMKDVWAEGRKISVHGWVYHVGTAKLRDLDVGYSGINQRAPSLSGPKRTYEECEQFDQV</sequence>
<evidence type="ECO:0000256" key="1">
    <source>
        <dbReference type="ARBA" id="ARBA00006217"/>
    </source>
</evidence>
<evidence type="ECO:0000256" key="6">
    <source>
        <dbReference type="ARBA" id="ARBA00048348"/>
    </source>
</evidence>
<feature type="binding site" evidence="7">
    <location>
        <position position="102"/>
    </location>
    <ligand>
        <name>Zn(2+)</name>
        <dbReference type="ChEBI" id="CHEBI:29105"/>
    </ligand>
</feature>
<dbReference type="CDD" id="cd00883">
    <property type="entry name" value="beta_CA_cladeA"/>
    <property type="match status" value="1"/>
</dbReference>
<dbReference type="PANTHER" id="PTHR11002">
    <property type="entry name" value="CARBONIC ANHYDRASE"/>
    <property type="match status" value="1"/>
</dbReference>
<comment type="similarity">
    <text evidence="1 8">Belongs to the beta-class carbonic anhydrase family.</text>
</comment>
<dbReference type="InterPro" id="IPR001765">
    <property type="entry name" value="Carbonic_anhydrase"/>
</dbReference>
<dbReference type="InterPro" id="IPR036874">
    <property type="entry name" value="Carbonic_anhydrase_sf"/>
</dbReference>
<proteinExistence type="inferred from homology"/>
<evidence type="ECO:0000313" key="9">
    <source>
        <dbReference type="EMBL" id="SGY37847.1"/>
    </source>
</evidence>
<accession>A0A2X0P2S9</accession>
<dbReference type="EMBL" id="FQNC01000042">
    <property type="protein sequence ID" value="SGY37847.1"/>
    <property type="molecule type" value="Genomic_DNA"/>
</dbReference>
<dbReference type="AlphaFoldDB" id="A0A2X0P2S9"/>
<evidence type="ECO:0000256" key="8">
    <source>
        <dbReference type="RuleBase" id="RU003956"/>
    </source>
</evidence>
<dbReference type="PANTHER" id="PTHR11002:SF76">
    <property type="entry name" value="CARBONIC ANHYDRASE"/>
    <property type="match status" value="1"/>
</dbReference>
<evidence type="ECO:0000256" key="2">
    <source>
        <dbReference type="ARBA" id="ARBA00012925"/>
    </source>
</evidence>
<dbReference type="GO" id="GO:0034599">
    <property type="term" value="P:cellular response to oxidative stress"/>
    <property type="evidence" value="ECO:0007669"/>
    <property type="project" value="TreeGrafter"/>
</dbReference>
<feature type="binding site" evidence="7">
    <location>
        <position position="46"/>
    </location>
    <ligand>
        <name>Zn(2+)</name>
        <dbReference type="ChEBI" id="CHEBI:29105"/>
    </ligand>
</feature>
<evidence type="ECO:0000256" key="7">
    <source>
        <dbReference type="PIRSR" id="PIRSR601765-1"/>
    </source>
</evidence>
<dbReference type="Pfam" id="PF00484">
    <property type="entry name" value="Pro_CA"/>
    <property type="match status" value="1"/>
</dbReference>
<evidence type="ECO:0000256" key="3">
    <source>
        <dbReference type="ARBA" id="ARBA00022723"/>
    </source>
</evidence>
<dbReference type="GO" id="GO:0004089">
    <property type="term" value="F:carbonate dehydratase activity"/>
    <property type="evidence" value="ECO:0007669"/>
    <property type="project" value="UniProtKB-UniRule"/>
</dbReference>
<protein>
    <recommendedName>
        <fullName evidence="2 8">Carbonic anhydrase</fullName>
        <ecNumber evidence="2 8">4.2.1.1</ecNumber>
    </recommendedName>
    <alternativeName>
        <fullName evidence="8">Carbonate dehydratase</fullName>
    </alternativeName>
</protein>
<dbReference type="InterPro" id="IPR015892">
    <property type="entry name" value="Carbonic_anhydrase_CS"/>
</dbReference>
<evidence type="ECO:0000256" key="5">
    <source>
        <dbReference type="ARBA" id="ARBA00023239"/>
    </source>
</evidence>
<dbReference type="PROSITE" id="PS00704">
    <property type="entry name" value="PROK_CO2_ANHYDRASE_1"/>
    <property type="match status" value="1"/>
</dbReference>
<evidence type="ECO:0000256" key="4">
    <source>
        <dbReference type="ARBA" id="ARBA00022833"/>
    </source>
</evidence>
<keyword evidence="5 8" id="KW-0456">Lyase</keyword>
<dbReference type="SMART" id="SM00947">
    <property type="entry name" value="Pro_CA"/>
    <property type="match status" value="1"/>
</dbReference>
<feature type="binding site" evidence="7">
    <location>
        <position position="48"/>
    </location>
    <ligand>
        <name>Zn(2+)</name>
        <dbReference type="ChEBI" id="CHEBI:29105"/>
    </ligand>
</feature>
<comment type="function">
    <text evidence="8">Reversible hydration of carbon dioxide.</text>
</comment>
<comment type="catalytic activity">
    <reaction evidence="6 8">
        <text>hydrogencarbonate + H(+) = CO2 + H2O</text>
        <dbReference type="Rhea" id="RHEA:10748"/>
        <dbReference type="ChEBI" id="CHEBI:15377"/>
        <dbReference type="ChEBI" id="CHEBI:15378"/>
        <dbReference type="ChEBI" id="CHEBI:16526"/>
        <dbReference type="ChEBI" id="CHEBI:17544"/>
        <dbReference type="EC" id="4.2.1.1"/>
    </reaction>
</comment>
<dbReference type="GO" id="GO:0015976">
    <property type="term" value="P:carbon utilization"/>
    <property type="evidence" value="ECO:0007669"/>
    <property type="project" value="InterPro"/>
</dbReference>
<dbReference type="SUPFAM" id="SSF53056">
    <property type="entry name" value="beta-carbonic anhydrase, cab"/>
    <property type="match status" value="1"/>
</dbReference>
<keyword evidence="10" id="KW-1185">Reference proteome</keyword>
<dbReference type="STRING" id="796604.A0A2X0P2S9"/>
<reference evidence="9 10" key="1">
    <citation type="submission" date="2016-11" db="EMBL/GenBank/DDBJ databases">
        <authorList>
            <person name="Jaros S."/>
            <person name="Januszkiewicz K."/>
            <person name="Wedrychowicz H."/>
        </authorList>
    </citation>
    <scope>NUCLEOTIDE SEQUENCE [LARGE SCALE GENOMIC DNA]</scope>
</reference>
<keyword evidence="3 7" id="KW-0479">Metal-binding</keyword>
<dbReference type="GO" id="GO:0071244">
    <property type="term" value="P:cellular response to carbon dioxide"/>
    <property type="evidence" value="ECO:0007669"/>
    <property type="project" value="TreeGrafter"/>
</dbReference>
<keyword evidence="4 7" id="KW-0862">Zinc</keyword>
<dbReference type="EC" id="4.2.1.1" evidence="2 8"/>
<dbReference type="GO" id="GO:0008270">
    <property type="term" value="F:zinc ion binding"/>
    <property type="evidence" value="ECO:0007669"/>
    <property type="project" value="UniProtKB-UniRule"/>
</dbReference>
<evidence type="ECO:0000313" key="10">
    <source>
        <dbReference type="Proteomes" id="UP000249464"/>
    </source>
</evidence>
<gene>
    <name evidence="9" type="primary">BQ5605_C003g01900</name>
    <name evidence="9" type="ORF">BQ5605_C003G01900</name>
</gene>
<name>A0A2X0P2S9_9BASI</name>
<feature type="binding site" evidence="7">
    <location>
        <position position="105"/>
    </location>
    <ligand>
        <name>Zn(2+)</name>
        <dbReference type="ChEBI" id="CHEBI:29105"/>
    </ligand>
</feature>